<dbReference type="InterPro" id="IPR013520">
    <property type="entry name" value="Ribonucl_H"/>
</dbReference>
<dbReference type="GO" id="GO:0005634">
    <property type="term" value="C:nucleus"/>
    <property type="evidence" value="ECO:0007669"/>
    <property type="project" value="TreeGrafter"/>
</dbReference>
<evidence type="ECO:0000256" key="1">
    <source>
        <dbReference type="ARBA" id="ARBA00022552"/>
    </source>
</evidence>
<dbReference type="STRING" id="1081108.A0A168KLH7"/>
<dbReference type="GO" id="GO:0006364">
    <property type="term" value="P:rRNA processing"/>
    <property type="evidence" value="ECO:0007669"/>
    <property type="project" value="UniProtKB-KW"/>
</dbReference>
<reference evidence="8 9" key="1">
    <citation type="journal article" date="2016" name="Genome Biol. Evol.">
        <title>Divergent and convergent evolution of fungal pathogenicity.</title>
        <authorList>
            <person name="Shang Y."/>
            <person name="Xiao G."/>
            <person name="Zheng P."/>
            <person name="Cen K."/>
            <person name="Zhan S."/>
            <person name="Wang C."/>
        </authorList>
    </citation>
    <scope>NUCLEOTIDE SEQUENCE [LARGE SCALE GENOMIC DNA]</scope>
    <source>
        <strain evidence="8 9">RCEF 1005</strain>
    </source>
</reference>
<evidence type="ECO:0000313" key="8">
    <source>
        <dbReference type="EMBL" id="OAA81855.1"/>
    </source>
</evidence>
<dbReference type="Proteomes" id="UP000076881">
    <property type="component" value="Unassembled WGS sequence"/>
</dbReference>
<keyword evidence="3" id="KW-0378">Hydrolase</keyword>
<dbReference type="SUPFAM" id="SSF53098">
    <property type="entry name" value="Ribonuclease H-like"/>
    <property type="match status" value="1"/>
</dbReference>
<dbReference type="CDD" id="cd06137">
    <property type="entry name" value="DEDDh_RNase"/>
    <property type="match status" value="1"/>
</dbReference>
<dbReference type="PANTHER" id="PTHR12801:SF45">
    <property type="entry name" value="RNA EXONUCLEASE 4"/>
    <property type="match status" value="1"/>
</dbReference>
<evidence type="ECO:0000256" key="3">
    <source>
        <dbReference type="ARBA" id="ARBA00022801"/>
    </source>
</evidence>
<keyword evidence="2" id="KW-0540">Nuclease</keyword>
<dbReference type="InterPro" id="IPR012337">
    <property type="entry name" value="RNaseH-like_sf"/>
</dbReference>
<dbReference type="SMART" id="SM00479">
    <property type="entry name" value="EXOIII"/>
    <property type="match status" value="1"/>
</dbReference>
<dbReference type="PANTHER" id="PTHR12801">
    <property type="entry name" value="RNA EXONUCLEASE REXO1 / RECO3 FAMILY MEMBER-RELATED"/>
    <property type="match status" value="1"/>
</dbReference>
<comment type="function">
    <text evidence="5">Exoribonuclease involved in ribosome biosynthesis. Involved in the processing of ITS1, the internal transcribed spacer localized between the 18S and 5.8S rRNAs.</text>
</comment>
<dbReference type="AlphaFoldDB" id="A0A168KLH7"/>
<protein>
    <submittedName>
        <fullName evidence="8">RNA exonuclease</fullName>
    </submittedName>
</protein>
<organism evidence="8 9">
    <name type="scientific">Akanthomyces lecanii RCEF 1005</name>
    <dbReference type="NCBI Taxonomy" id="1081108"/>
    <lineage>
        <taxon>Eukaryota</taxon>
        <taxon>Fungi</taxon>
        <taxon>Dikarya</taxon>
        <taxon>Ascomycota</taxon>
        <taxon>Pezizomycotina</taxon>
        <taxon>Sordariomycetes</taxon>
        <taxon>Hypocreomycetidae</taxon>
        <taxon>Hypocreales</taxon>
        <taxon>Cordycipitaceae</taxon>
        <taxon>Akanthomyces</taxon>
        <taxon>Cordyceps confragosa</taxon>
    </lineage>
</organism>
<evidence type="ECO:0000256" key="2">
    <source>
        <dbReference type="ARBA" id="ARBA00022722"/>
    </source>
</evidence>
<dbReference type="GO" id="GO:0003676">
    <property type="term" value="F:nucleic acid binding"/>
    <property type="evidence" value="ECO:0007669"/>
    <property type="project" value="InterPro"/>
</dbReference>
<accession>A0A168KLH7</accession>
<dbReference type="OrthoDB" id="16516at2759"/>
<dbReference type="EMBL" id="AZHF01000001">
    <property type="protein sequence ID" value="OAA81855.1"/>
    <property type="molecule type" value="Genomic_DNA"/>
</dbReference>
<evidence type="ECO:0000256" key="5">
    <source>
        <dbReference type="ARBA" id="ARBA00025599"/>
    </source>
</evidence>
<evidence type="ECO:0000256" key="4">
    <source>
        <dbReference type="ARBA" id="ARBA00022839"/>
    </source>
</evidence>
<dbReference type="InterPro" id="IPR036397">
    <property type="entry name" value="RNaseH_sf"/>
</dbReference>
<feature type="domain" description="Exonuclease" evidence="7">
    <location>
        <begin position="214"/>
        <end position="422"/>
    </location>
</feature>
<comment type="caution">
    <text evidence="8">The sequence shown here is derived from an EMBL/GenBank/DDBJ whole genome shotgun (WGS) entry which is preliminary data.</text>
</comment>
<dbReference type="Gene3D" id="3.30.420.10">
    <property type="entry name" value="Ribonuclease H-like superfamily/Ribonuclease H"/>
    <property type="match status" value="1"/>
</dbReference>
<keyword evidence="9" id="KW-1185">Reference proteome</keyword>
<evidence type="ECO:0000256" key="6">
    <source>
        <dbReference type="SAM" id="MobiDB-lite"/>
    </source>
</evidence>
<proteinExistence type="predicted"/>
<feature type="region of interest" description="Disordered" evidence="6">
    <location>
        <begin position="335"/>
        <end position="362"/>
    </location>
</feature>
<sequence length="427" mass="47908">MSTPYEMPRGGDFGPVPASEEHTQGLWSLVHSHFRLQQAGYVLWSLGQADLDKKKRCGRCTKVIRKGHEKQKSRAQSVKLAPTIAQRIAAEYAQTNRGEGQASMPAHARSVSLQENGADLSGMMRDVEMKNKDKDVKDKGPPMNCRYHPGRVQYRASPPLFRSLQWTCCGNNMFGPPCMAEQFHQTRVYRHGELESNWQYFATPHPAAGQTTHVAVVIDCEMGTAASGESELIRVSAVDFFTRRALVDSLVWPDVKMAHFNTRYSGVSRPSMEAAHRARLTLAGRAGAREALWRFVGPQTILVGHSANSDLNSLRWIHPIVIDTLLLEMRIQPRPPEEQWPEQQQSRAAGDDGDDGEDRQPPVVVVEVPKRNKPNYPGLSLKALAAERLQRQIQTKSQGHDSLEDALATRDLLLWHMVNKPEPPVFY</sequence>
<evidence type="ECO:0000259" key="7">
    <source>
        <dbReference type="SMART" id="SM00479"/>
    </source>
</evidence>
<keyword evidence="1" id="KW-0698">rRNA processing</keyword>
<name>A0A168KLH7_CORDF</name>
<gene>
    <name evidence="8" type="ORF">LEL_01400</name>
</gene>
<dbReference type="GO" id="GO:0000027">
    <property type="term" value="P:ribosomal large subunit assembly"/>
    <property type="evidence" value="ECO:0007669"/>
    <property type="project" value="TreeGrafter"/>
</dbReference>
<dbReference type="GO" id="GO:0004527">
    <property type="term" value="F:exonuclease activity"/>
    <property type="evidence" value="ECO:0007669"/>
    <property type="project" value="UniProtKB-KW"/>
</dbReference>
<evidence type="ECO:0000313" key="9">
    <source>
        <dbReference type="Proteomes" id="UP000076881"/>
    </source>
</evidence>
<keyword evidence="4 8" id="KW-0269">Exonuclease</keyword>
<dbReference type="InterPro" id="IPR047021">
    <property type="entry name" value="REXO1/3/4-like"/>
</dbReference>